<keyword evidence="15" id="KW-1185">Reference proteome</keyword>
<evidence type="ECO:0000259" key="12">
    <source>
        <dbReference type="Pfam" id="PF08577"/>
    </source>
</evidence>
<proteinExistence type="inferred from homology"/>
<keyword evidence="8" id="KW-0647">Proteasome</keyword>
<keyword evidence="5" id="KW-0963">Cytoplasm</keyword>
<evidence type="ECO:0000256" key="10">
    <source>
        <dbReference type="ARBA" id="ARBA00024805"/>
    </source>
</evidence>
<keyword evidence="6" id="KW-0597">Phosphoprotein</keyword>
<organism evidence="14 15">
    <name type="scientific">Sistotremastrum niveocremeum HHB9708</name>
    <dbReference type="NCBI Taxonomy" id="1314777"/>
    <lineage>
        <taxon>Eukaryota</taxon>
        <taxon>Fungi</taxon>
        <taxon>Dikarya</taxon>
        <taxon>Basidiomycota</taxon>
        <taxon>Agaricomycotina</taxon>
        <taxon>Agaricomycetes</taxon>
        <taxon>Sistotremastrales</taxon>
        <taxon>Sistotremastraceae</taxon>
        <taxon>Sertulicium</taxon>
        <taxon>Sertulicium niveocremeum</taxon>
    </lineage>
</organism>
<evidence type="ECO:0000256" key="2">
    <source>
        <dbReference type="ARBA" id="ARBA00004496"/>
    </source>
</evidence>
<dbReference type="AlphaFoldDB" id="A0A164ZP19"/>
<dbReference type="PANTHER" id="PTHR13266">
    <property type="entry name" value="PROTEASOME INHIBITOR"/>
    <property type="match status" value="1"/>
</dbReference>
<dbReference type="Pfam" id="PF08577">
    <property type="entry name" value="PI31_Prot_C"/>
    <property type="match status" value="1"/>
</dbReference>
<evidence type="ECO:0000256" key="11">
    <source>
        <dbReference type="SAM" id="MobiDB-lite"/>
    </source>
</evidence>
<feature type="compositionally biased region" description="Low complexity" evidence="11">
    <location>
        <begin position="282"/>
        <end position="292"/>
    </location>
</feature>
<dbReference type="OrthoDB" id="68090at2759"/>
<reference evidence="14 15" key="1">
    <citation type="journal article" date="2016" name="Mol. Biol. Evol.">
        <title>Comparative Genomics of Early-Diverging Mushroom-Forming Fungi Provides Insights into the Origins of Lignocellulose Decay Capabilities.</title>
        <authorList>
            <person name="Nagy L.G."/>
            <person name="Riley R."/>
            <person name="Tritt A."/>
            <person name="Adam C."/>
            <person name="Daum C."/>
            <person name="Floudas D."/>
            <person name="Sun H."/>
            <person name="Yadav J.S."/>
            <person name="Pangilinan J."/>
            <person name="Larsson K.H."/>
            <person name="Matsuura K."/>
            <person name="Barry K."/>
            <person name="Labutti K."/>
            <person name="Kuo R."/>
            <person name="Ohm R.A."/>
            <person name="Bhattacharya S.S."/>
            <person name="Shirouzu T."/>
            <person name="Yoshinaga Y."/>
            <person name="Martin F.M."/>
            <person name="Grigoriev I.V."/>
            <person name="Hibbett D.S."/>
        </authorList>
    </citation>
    <scope>NUCLEOTIDE SEQUENCE [LARGE SCALE GENOMIC DNA]</scope>
    <source>
        <strain evidence="14 15">HHB9708</strain>
    </source>
</reference>
<evidence type="ECO:0000256" key="9">
    <source>
        <dbReference type="ARBA" id="ARBA00022990"/>
    </source>
</evidence>
<keyword evidence="4" id="KW-0488">Methylation</keyword>
<name>A0A164ZP19_9AGAM</name>
<evidence type="ECO:0000256" key="7">
    <source>
        <dbReference type="ARBA" id="ARBA00022824"/>
    </source>
</evidence>
<dbReference type="GO" id="GO:0070628">
    <property type="term" value="F:proteasome binding"/>
    <property type="evidence" value="ECO:0007669"/>
    <property type="project" value="InterPro"/>
</dbReference>
<accession>A0A164ZP19</accession>
<sequence>MADQLDAYVLLEKLPTLLPSGQGLKSPQDALVALQHTIFTVLGFRLVSVDETSSPKEFPENVLSDNWSLHGPGSYTLRYKHDQSSLEFLLKISKLGGRTLFNAIAIESDRIASLDVQTSDFTSEAFFPYSKDSQQTLVHGFISSARVSDFANSIKLKIIPGILPGLRKGDFQAIPEPEPETSAPSQSFRQPPQPARPHVPSPPFEPEHPSRSHFPPENPLAIGRRDLDPFYQGQNPFAPPPLFPPGGGGDGMYVGPDHPIFGMRDPSRRDRPGRGPWGGDGFLPPLGAPPGARFDPVIPGNSPWPGPGRGGFGPGRGNPRAGDPDNDEFLPPGAVSDMYM</sequence>
<evidence type="ECO:0000259" key="13">
    <source>
        <dbReference type="Pfam" id="PF11566"/>
    </source>
</evidence>
<feature type="domain" description="PI31 proteasome regulator C-terminal" evidence="12">
    <location>
        <begin position="222"/>
        <end position="299"/>
    </location>
</feature>
<keyword evidence="7" id="KW-0256">Endoplasmic reticulum</keyword>
<evidence type="ECO:0000256" key="1">
    <source>
        <dbReference type="ARBA" id="ARBA00004240"/>
    </source>
</evidence>
<evidence type="ECO:0000256" key="8">
    <source>
        <dbReference type="ARBA" id="ARBA00022942"/>
    </source>
</evidence>
<evidence type="ECO:0000256" key="5">
    <source>
        <dbReference type="ARBA" id="ARBA00022490"/>
    </source>
</evidence>
<dbReference type="PANTHER" id="PTHR13266:SF1">
    <property type="entry name" value="PROTEASOME INHIBITOR PI31 SUBUNIT"/>
    <property type="match status" value="1"/>
</dbReference>
<keyword evidence="9" id="KW-0007">Acetylation</keyword>
<feature type="compositionally biased region" description="Gly residues" evidence="11">
    <location>
        <begin position="307"/>
        <end position="316"/>
    </location>
</feature>
<evidence type="ECO:0000313" key="15">
    <source>
        <dbReference type="Proteomes" id="UP000076722"/>
    </source>
</evidence>
<dbReference type="InterPro" id="IPR013886">
    <property type="entry name" value="PI31_Prot_C"/>
</dbReference>
<dbReference type="InterPro" id="IPR045128">
    <property type="entry name" value="PI31-like"/>
</dbReference>
<dbReference type="GO" id="GO:0005783">
    <property type="term" value="C:endoplasmic reticulum"/>
    <property type="evidence" value="ECO:0007669"/>
    <property type="project" value="UniProtKB-SubCell"/>
</dbReference>
<dbReference type="Pfam" id="PF11566">
    <property type="entry name" value="PI31_Prot_N"/>
    <property type="match status" value="1"/>
</dbReference>
<comment type="similarity">
    <text evidence="3">Belongs to the proteasome inhibitor PI31 family.</text>
</comment>
<evidence type="ECO:0000313" key="14">
    <source>
        <dbReference type="EMBL" id="KZS97903.1"/>
    </source>
</evidence>
<protein>
    <submittedName>
        <fullName evidence="14">Uncharacterized protein</fullName>
    </submittedName>
</protein>
<dbReference type="GO" id="GO:0000502">
    <property type="term" value="C:proteasome complex"/>
    <property type="evidence" value="ECO:0007669"/>
    <property type="project" value="UniProtKB-KW"/>
</dbReference>
<dbReference type="Proteomes" id="UP000076722">
    <property type="component" value="Unassembled WGS sequence"/>
</dbReference>
<dbReference type="EMBL" id="KV419396">
    <property type="protein sequence ID" value="KZS97903.1"/>
    <property type="molecule type" value="Genomic_DNA"/>
</dbReference>
<dbReference type="GO" id="GO:0004866">
    <property type="term" value="F:endopeptidase inhibitor activity"/>
    <property type="evidence" value="ECO:0007669"/>
    <property type="project" value="InterPro"/>
</dbReference>
<comment type="function">
    <text evidence="10">Plays an important role in control of proteasome function. Inhibits the hydrolysis of protein and peptide substrates by the 20S proteasome. Also inhibits the activation of the proteasome by the proteasome regulatory proteins PA700 and PA28.</text>
</comment>
<evidence type="ECO:0000256" key="3">
    <source>
        <dbReference type="ARBA" id="ARBA00006405"/>
    </source>
</evidence>
<feature type="region of interest" description="Disordered" evidence="11">
    <location>
        <begin position="169"/>
        <end position="340"/>
    </location>
</feature>
<evidence type="ECO:0000256" key="4">
    <source>
        <dbReference type="ARBA" id="ARBA00022481"/>
    </source>
</evidence>
<feature type="domain" description="PI31 proteasome regulator N-terminal" evidence="13">
    <location>
        <begin position="23"/>
        <end position="168"/>
    </location>
</feature>
<dbReference type="GO" id="GO:0043161">
    <property type="term" value="P:proteasome-mediated ubiquitin-dependent protein catabolic process"/>
    <property type="evidence" value="ECO:0007669"/>
    <property type="project" value="InterPro"/>
</dbReference>
<dbReference type="Gene3D" id="3.40.1000.30">
    <property type="match status" value="1"/>
</dbReference>
<comment type="subcellular location">
    <subcellularLocation>
        <location evidence="2">Cytoplasm</location>
    </subcellularLocation>
    <subcellularLocation>
        <location evidence="1">Endoplasmic reticulum</location>
    </subcellularLocation>
</comment>
<dbReference type="STRING" id="1314777.A0A164ZP19"/>
<feature type="compositionally biased region" description="Pro residues" evidence="11">
    <location>
        <begin position="191"/>
        <end position="204"/>
    </location>
</feature>
<dbReference type="InterPro" id="IPR021625">
    <property type="entry name" value="PI31_Prot_N"/>
</dbReference>
<evidence type="ECO:0000256" key="6">
    <source>
        <dbReference type="ARBA" id="ARBA00022553"/>
    </source>
</evidence>
<gene>
    <name evidence="14" type="ORF">SISNIDRAFT_449497</name>
</gene>